<name>X1GBM2_9ZZZZ</name>
<evidence type="ECO:0000313" key="1">
    <source>
        <dbReference type="EMBL" id="GAH55311.1"/>
    </source>
</evidence>
<protein>
    <submittedName>
        <fullName evidence="1">Uncharacterized protein</fullName>
    </submittedName>
</protein>
<dbReference type="AlphaFoldDB" id="X1GBM2"/>
<dbReference type="EMBL" id="BARU01020978">
    <property type="protein sequence ID" value="GAH55311.1"/>
    <property type="molecule type" value="Genomic_DNA"/>
</dbReference>
<feature type="non-terminal residue" evidence="1">
    <location>
        <position position="1"/>
    </location>
</feature>
<reference evidence="1" key="1">
    <citation type="journal article" date="2014" name="Front. Microbiol.">
        <title>High frequency of phylogenetically diverse reductive dehalogenase-homologous genes in deep subseafloor sedimentary metagenomes.</title>
        <authorList>
            <person name="Kawai M."/>
            <person name="Futagami T."/>
            <person name="Toyoda A."/>
            <person name="Takaki Y."/>
            <person name="Nishi S."/>
            <person name="Hori S."/>
            <person name="Arai W."/>
            <person name="Tsubouchi T."/>
            <person name="Morono Y."/>
            <person name="Uchiyama I."/>
            <person name="Ito T."/>
            <person name="Fujiyama A."/>
            <person name="Inagaki F."/>
            <person name="Takami H."/>
        </authorList>
    </citation>
    <scope>NUCLEOTIDE SEQUENCE</scope>
    <source>
        <strain evidence="1">Expedition CK06-06</strain>
    </source>
</reference>
<gene>
    <name evidence="1" type="ORF">S03H2_34387</name>
</gene>
<sequence length="33" mass="3902">ELRPKLARRDILDEPLKTTRVFDRQTPSFGSQM</sequence>
<comment type="caution">
    <text evidence="1">The sequence shown here is derived from an EMBL/GenBank/DDBJ whole genome shotgun (WGS) entry which is preliminary data.</text>
</comment>
<proteinExistence type="predicted"/>
<organism evidence="1">
    <name type="scientific">marine sediment metagenome</name>
    <dbReference type="NCBI Taxonomy" id="412755"/>
    <lineage>
        <taxon>unclassified sequences</taxon>
        <taxon>metagenomes</taxon>
        <taxon>ecological metagenomes</taxon>
    </lineage>
</organism>
<accession>X1GBM2</accession>